<dbReference type="SMART" id="SM01208">
    <property type="entry name" value="G5"/>
    <property type="match status" value="1"/>
</dbReference>
<organism evidence="9 10">
    <name type="scientific">Streptococcus uberis (strain ATCC BAA-854 / 0140J)</name>
    <dbReference type="NCBI Taxonomy" id="218495"/>
    <lineage>
        <taxon>Bacteria</taxon>
        <taxon>Bacillati</taxon>
        <taxon>Bacillota</taxon>
        <taxon>Bacilli</taxon>
        <taxon>Lactobacillales</taxon>
        <taxon>Streptococcaceae</taxon>
        <taxon>Streptococcus</taxon>
    </lineage>
</organism>
<keyword evidence="4" id="KW-0572">Peptidoglycan-anchor</keyword>
<sequence>MSKPMTKKKKAISIQKSVKPILGFTFGALLLSTVFTPSVFAEEVVSSLGHATSGLLSVSVPKELTSLETTTYLMASESPSNTLTSDTISSDNGGTASNPNEIVTTETTSEAIPFDTEVIQNPDLPIGEIKVVQEGVAGEVTVTKTTTTITLNGVSQSTTTESRVPVKKPINKIIEVGTKEISTSPSSSDVITVSPSPSSTSSESNQQGSLTPAPKSRQNSQEKKGSQTKKSKDDAKEKEGDKKELPPTGSQESGIFSLFSALISTALGLFLLKSNKND</sequence>
<evidence type="ECO:0000256" key="6">
    <source>
        <dbReference type="SAM" id="Phobius"/>
    </source>
</evidence>
<evidence type="ECO:0000259" key="8">
    <source>
        <dbReference type="PROSITE" id="PS51109"/>
    </source>
</evidence>
<gene>
    <name evidence="9" type="ordered locus">SUB0888</name>
</gene>
<evidence type="ECO:0000313" key="9">
    <source>
        <dbReference type="EMBL" id="CAR41974.1"/>
    </source>
</evidence>
<dbReference type="Pfam" id="PF07501">
    <property type="entry name" value="G5"/>
    <property type="match status" value="1"/>
</dbReference>
<feature type="domain" description="Gram-positive cocci surface proteins LPxTG" evidence="7">
    <location>
        <begin position="245"/>
        <end position="278"/>
    </location>
</feature>
<dbReference type="InterPro" id="IPR011098">
    <property type="entry name" value="G5_dom"/>
</dbReference>
<dbReference type="STRING" id="218495.SUB0888"/>
<reference evidence="10" key="1">
    <citation type="journal article" date="2009" name="BMC Genomics">
        <title>Evidence for niche adaptation in the genome of the bovine pathogen Streptococcus uberis.</title>
        <authorList>
            <person name="Ward P.N."/>
            <person name="Holden M.T.G."/>
            <person name="Leigh J.A."/>
            <person name="Lennard N."/>
            <person name="Bignell A."/>
            <person name="Barron A."/>
            <person name="Clark L."/>
            <person name="Quail M.A."/>
            <person name="Woodward J."/>
            <person name="Barrell B.G."/>
            <person name="Egan S.A."/>
            <person name="Field T.R."/>
            <person name="Maskell D."/>
            <person name="Kehoe M."/>
            <person name="Dowson C.G."/>
            <person name="Chanter N."/>
            <person name="Whatmore A.M."/>
            <person name="Bentley S.D."/>
            <person name="Parkhill J."/>
        </authorList>
    </citation>
    <scope>NUCLEOTIDE SEQUENCE [LARGE SCALE GENOMIC DNA]</scope>
    <source>
        <strain evidence="10">ATCC BAA-854 / 0140J</strain>
    </source>
</reference>
<feature type="domain" description="G5" evidence="8">
    <location>
        <begin position="98"/>
        <end position="180"/>
    </location>
</feature>
<keyword evidence="6" id="KW-1133">Transmembrane helix</keyword>
<keyword evidence="2" id="KW-0964">Secreted</keyword>
<name>B9DUA9_STRU0</name>
<dbReference type="AlphaFoldDB" id="B9DUA9"/>
<evidence type="ECO:0000256" key="2">
    <source>
        <dbReference type="ARBA" id="ARBA00022525"/>
    </source>
</evidence>
<dbReference type="Proteomes" id="UP000000449">
    <property type="component" value="Chromosome"/>
</dbReference>
<feature type="region of interest" description="Disordered" evidence="5">
    <location>
        <begin position="77"/>
        <end position="99"/>
    </location>
</feature>
<feature type="compositionally biased region" description="Low complexity" evidence="5">
    <location>
        <begin position="180"/>
        <end position="204"/>
    </location>
</feature>
<proteinExistence type="predicted"/>
<dbReference type="HOGENOM" id="CLU_1000862_0_0_9"/>
<feature type="region of interest" description="Disordered" evidence="5">
    <location>
        <begin position="179"/>
        <end position="251"/>
    </location>
</feature>
<feature type="transmembrane region" description="Helical" evidence="6">
    <location>
        <begin position="254"/>
        <end position="272"/>
    </location>
</feature>
<dbReference type="Gene3D" id="2.20.230.10">
    <property type="entry name" value="Resuscitation-promoting factor rpfb"/>
    <property type="match status" value="1"/>
</dbReference>
<dbReference type="PROSITE" id="PS51109">
    <property type="entry name" value="G5"/>
    <property type="match status" value="1"/>
</dbReference>
<evidence type="ECO:0000256" key="5">
    <source>
        <dbReference type="SAM" id="MobiDB-lite"/>
    </source>
</evidence>
<evidence type="ECO:0000256" key="4">
    <source>
        <dbReference type="ARBA" id="ARBA00023088"/>
    </source>
</evidence>
<evidence type="ECO:0000256" key="1">
    <source>
        <dbReference type="ARBA" id="ARBA00022512"/>
    </source>
</evidence>
<dbReference type="PROSITE" id="PS50847">
    <property type="entry name" value="GRAM_POS_ANCHORING"/>
    <property type="match status" value="1"/>
</dbReference>
<dbReference type="InterPro" id="IPR019931">
    <property type="entry name" value="LPXTG_anchor"/>
</dbReference>
<evidence type="ECO:0000313" key="10">
    <source>
        <dbReference type="Proteomes" id="UP000000449"/>
    </source>
</evidence>
<keyword evidence="6" id="KW-0812">Transmembrane</keyword>
<accession>B9DUA9</accession>
<feature type="compositionally biased region" description="Basic and acidic residues" evidence="5">
    <location>
        <begin position="220"/>
        <end position="245"/>
    </location>
</feature>
<keyword evidence="1" id="KW-0134">Cell wall</keyword>
<dbReference type="RefSeq" id="WP_012658389.1">
    <property type="nucleotide sequence ID" value="NC_012004.1"/>
</dbReference>
<keyword evidence="3" id="KW-0732">Signal</keyword>
<dbReference type="NCBIfam" id="TIGR01167">
    <property type="entry name" value="LPXTG_anchor"/>
    <property type="match status" value="1"/>
</dbReference>
<keyword evidence="6" id="KW-0472">Membrane</keyword>
<dbReference type="OrthoDB" id="1098018at2"/>
<dbReference type="KEGG" id="sub:SUB0888"/>
<protein>
    <submittedName>
        <fullName evidence="9">Surface-anchored protein</fullName>
    </submittedName>
</protein>
<evidence type="ECO:0000256" key="3">
    <source>
        <dbReference type="ARBA" id="ARBA00022729"/>
    </source>
</evidence>
<keyword evidence="10" id="KW-1185">Reference proteome</keyword>
<dbReference type="EMBL" id="AM946015">
    <property type="protein sequence ID" value="CAR41974.1"/>
    <property type="molecule type" value="Genomic_DNA"/>
</dbReference>
<dbReference type="Pfam" id="PF00746">
    <property type="entry name" value="Gram_pos_anchor"/>
    <property type="match status" value="1"/>
</dbReference>
<evidence type="ECO:0000259" key="7">
    <source>
        <dbReference type="PROSITE" id="PS50847"/>
    </source>
</evidence>